<organism evidence="2 3">
    <name type="scientific">Williamsia sterculiae</name>
    <dbReference type="NCBI Taxonomy" id="1344003"/>
    <lineage>
        <taxon>Bacteria</taxon>
        <taxon>Bacillati</taxon>
        <taxon>Actinomycetota</taxon>
        <taxon>Actinomycetes</taxon>
        <taxon>Mycobacteriales</taxon>
        <taxon>Nocardiaceae</taxon>
        <taxon>Williamsia</taxon>
    </lineage>
</organism>
<evidence type="ECO:0000313" key="2">
    <source>
        <dbReference type="EMBL" id="SIR92827.1"/>
    </source>
</evidence>
<evidence type="ECO:0000259" key="1">
    <source>
        <dbReference type="PROSITE" id="PS51186"/>
    </source>
</evidence>
<feature type="domain" description="N-acetyltransferase" evidence="1">
    <location>
        <begin position="1"/>
        <end position="94"/>
    </location>
</feature>
<dbReference type="InterPro" id="IPR000182">
    <property type="entry name" value="GNAT_dom"/>
</dbReference>
<keyword evidence="2" id="KW-0808">Transferase</keyword>
<dbReference type="InterPro" id="IPR016181">
    <property type="entry name" value="Acyl_CoA_acyltransferase"/>
</dbReference>
<dbReference type="RefSeq" id="WP_076478386.1">
    <property type="nucleotide sequence ID" value="NZ_FTNT01000004.1"/>
</dbReference>
<reference evidence="2 3" key="1">
    <citation type="submission" date="2017-01" db="EMBL/GenBank/DDBJ databases">
        <authorList>
            <person name="Mah S.A."/>
            <person name="Swanson W.J."/>
            <person name="Moy G.W."/>
            <person name="Vacquier V.D."/>
        </authorList>
    </citation>
    <scope>NUCLEOTIDE SEQUENCE [LARGE SCALE GENOMIC DNA]</scope>
    <source>
        <strain evidence="2 3">CPCC 203464</strain>
    </source>
</reference>
<protein>
    <submittedName>
        <fullName evidence="2">Acetyltransferase (GNAT) family protein</fullName>
    </submittedName>
</protein>
<name>A0A1N7EXP8_9NOCA</name>
<dbReference type="EMBL" id="FTNT01000004">
    <property type="protein sequence ID" value="SIR92827.1"/>
    <property type="molecule type" value="Genomic_DNA"/>
</dbReference>
<accession>A0A1N7EXP8</accession>
<dbReference type="Pfam" id="PF00583">
    <property type="entry name" value="Acetyltransf_1"/>
    <property type="match status" value="1"/>
</dbReference>
<dbReference type="Proteomes" id="UP000186218">
    <property type="component" value="Unassembled WGS sequence"/>
</dbReference>
<dbReference type="AlphaFoldDB" id="A0A1N7EXP8"/>
<dbReference type="SUPFAM" id="SSF55729">
    <property type="entry name" value="Acyl-CoA N-acyltransferases (Nat)"/>
    <property type="match status" value="1"/>
</dbReference>
<evidence type="ECO:0000313" key="3">
    <source>
        <dbReference type="Proteomes" id="UP000186218"/>
    </source>
</evidence>
<dbReference type="GO" id="GO:0016747">
    <property type="term" value="F:acyltransferase activity, transferring groups other than amino-acyl groups"/>
    <property type="evidence" value="ECO:0007669"/>
    <property type="project" value="InterPro"/>
</dbReference>
<proteinExistence type="predicted"/>
<dbReference type="PROSITE" id="PS51186">
    <property type="entry name" value="GNAT"/>
    <property type="match status" value="1"/>
</dbReference>
<dbReference type="Gene3D" id="3.40.630.30">
    <property type="match status" value="1"/>
</dbReference>
<gene>
    <name evidence="2" type="ORF">SAMN05445060_1621</name>
</gene>
<sequence length="94" mass="10141">MPALGLRSAGWRLIAAVRVRVDSATWVAEVGRLVVAPDLQGRGLGGRLLNLVEQRIAHEAAYGYLVFALHAYVSDIRSSPRAASWRSDCVGALI</sequence>
<keyword evidence="3" id="KW-1185">Reference proteome</keyword>
<dbReference type="CDD" id="cd04301">
    <property type="entry name" value="NAT_SF"/>
    <property type="match status" value="1"/>
</dbReference>